<evidence type="ECO:0000313" key="10">
    <source>
        <dbReference type="Proteomes" id="UP000643810"/>
    </source>
</evidence>
<feature type="transmembrane region" description="Helical" evidence="8">
    <location>
        <begin position="221"/>
        <end position="242"/>
    </location>
</feature>
<evidence type="ECO:0000256" key="7">
    <source>
        <dbReference type="ARBA" id="ARBA00023136"/>
    </source>
</evidence>
<feature type="transmembrane region" description="Helical" evidence="8">
    <location>
        <begin position="156"/>
        <end position="176"/>
    </location>
</feature>
<gene>
    <name evidence="9" type="ORF">H8R94_03070</name>
</gene>
<reference evidence="9 10" key="1">
    <citation type="submission" date="2020-08" db="EMBL/GenBank/DDBJ databases">
        <title>Genome public.</title>
        <authorList>
            <person name="Liu C."/>
            <person name="Sun Q."/>
        </authorList>
    </citation>
    <scope>NUCLEOTIDE SEQUENCE [LARGE SCALE GENOMIC DNA]</scope>
    <source>
        <strain evidence="9 10">NSJ-9</strain>
    </source>
</reference>
<dbReference type="Gene3D" id="1.20.1740.10">
    <property type="entry name" value="Amino acid/polyamine transporter I"/>
    <property type="match status" value="1"/>
</dbReference>
<keyword evidence="2" id="KW-0813">Transport</keyword>
<dbReference type="PANTHER" id="PTHR32195:SF26">
    <property type="entry name" value="TRYPTOPHAN OR TYROSINE TRANSPORTER PROTEIN"/>
    <property type="match status" value="1"/>
</dbReference>
<feature type="transmembrane region" description="Helical" evidence="8">
    <location>
        <begin position="358"/>
        <end position="383"/>
    </location>
</feature>
<evidence type="ECO:0000256" key="2">
    <source>
        <dbReference type="ARBA" id="ARBA00022448"/>
    </source>
</evidence>
<dbReference type="Pfam" id="PF03222">
    <property type="entry name" value="Trp_Tyr_perm"/>
    <property type="match status" value="1"/>
</dbReference>
<dbReference type="EMBL" id="JACOPG010000001">
    <property type="protein sequence ID" value="MBC5685605.1"/>
    <property type="molecule type" value="Genomic_DNA"/>
</dbReference>
<keyword evidence="4" id="KW-0997">Cell inner membrane</keyword>
<evidence type="ECO:0008006" key="11">
    <source>
        <dbReference type="Google" id="ProtNLM"/>
    </source>
</evidence>
<dbReference type="RefSeq" id="WP_158573019.1">
    <property type="nucleotide sequence ID" value="NZ_JACOPG010000001.1"/>
</dbReference>
<dbReference type="Proteomes" id="UP000643810">
    <property type="component" value="Unassembled WGS sequence"/>
</dbReference>
<sequence length="386" mass="41594">MTKEIKTEARLTFFEATSIIVGHGVGSGILSVPFLASRNDWKDMLWIVAVAYLINLIMHYMIAELSYNNGGAQFIKCFENELFVGRFKKFATWVAFGLLGLSVVLNVSGFIAGAAAVFHAWFGLPNWAGMILYYILAASVIYFGMKLVGICEKISVGSMVAVIGILFVATLVSEISPLPTKFIATTNLVALYSMISFSLSAVMSVPQVVKGLQGDIKRIRGAIAAGTGINTGLILLITFMTLLGAGSDISENGALVDLSAHLGGWVSIIGYIFSLLALSTSFWANTLNLRDIVHEQTKWNVKVSWLVSSVPCLLIALVGVSSFVGFTRLASVVQVLTGVGIIISYNRSRRREKNAPICGVWGTLPFQILVVVSTLFATIGALAKVY</sequence>
<protein>
    <recommendedName>
        <fullName evidence="11">Amino acid permease</fullName>
    </recommendedName>
</protein>
<name>A0ABR7GDT6_9FIRM</name>
<evidence type="ECO:0000256" key="5">
    <source>
        <dbReference type="ARBA" id="ARBA00022692"/>
    </source>
</evidence>
<feature type="transmembrane region" description="Helical" evidence="8">
    <location>
        <begin position="93"/>
        <end position="121"/>
    </location>
</feature>
<keyword evidence="6 8" id="KW-1133">Transmembrane helix</keyword>
<evidence type="ECO:0000256" key="6">
    <source>
        <dbReference type="ARBA" id="ARBA00022989"/>
    </source>
</evidence>
<evidence type="ECO:0000256" key="3">
    <source>
        <dbReference type="ARBA" id="ARBA00022475"/>
    </source>
</evidence>
<evidence type="ECO:0000256" key="1">
    <source>
        <dbReference type="ARBA" id="ARBA00004429"/>
    </source>
</evidence>
<feature type="transmembrane region" description="Helical" evidence="8">
    <location>
        <begin position="262"/>
        <end position="284"/>
    </location>
</feature>
<feature type="transmembrane region" description="Helical" evidence="8">
    <location>
        <begin position="127"/>
        <end position="144"/>
    </location>
</feature>
<feature type="transmembrane region" description="Helical" evidence="8">
    <location>
        <begin position="305"/>
        <end position="323"/>
    </location>
</feature>
<organism evidence="9 10">
    <name type="scientific">Roseburia lenta</name>
    <dbReference type="NCBI Taxonomy" id="2763061"/>
    <lineage>
        <taxon>Bacteria</taxon>
        <taxon>Bacillati</taxon>
        <taxon>Bacillota</taxon>
        <taxon>Clostridia</taxon>
        <taxon>Lachnospirales</taxon>
        <taxon>Lachnospiraceae</taxon>
        <taxon>Roseburia</taxon>
    </lineage>
</organism>
<feature type="transmembrane region" description="Helical" evidence="8">
    <location>
        <begin position="12"/>
        <end position="32"/>
    </location>
</feature>
<evidence type="ECO:0000313" key="9">
    <source>
        <dbReference type="EMBL" id="MBC5685605.1"/>
    </source>
</evidence>
<feature type="transmembrane region" description="Helical" evidence="8">
    <location>
        <begin position="329"/>
        <end position="346"/>
    </location>
</feature>
<comment type="subcellular location">
    <subcellularLocation>
        <location evidence="1">Cell inner membrane</location>
        <topology evidence="1">Multi-pass membrane protein</topology>
    </subcellularLocation>
</comment>
<dbReference type="InterPro" id="IPR018227">
    <property type="entry name" value="Amino_acid_transport_2"/>
</dbReference>
<keyword evidence="5 8" id="KW-0812">Transmembrane</keyword>
<feature type="transmembrane region" description="Helical" evidence="8">
    <location>
        <begin position="44"/>
        <end position="63"/>
    </location>
</feature>
<evidence type="ECO:0000256" key="4">
    <source>
        <dbReference type="ARBA" id="ARBA00022519"/>
    </source>
</evidence>
<evidence type="ECO:0000256" key="8">
    <source>
        <dbReference type="SAM" id="Phobius"/>
    </source>
</evidence>
<dbReference type="PANTHER" id="PTHR32195">
    <property type="entry name" value="OS07G0662800 PROTEIN"/>
    <property type="match status" value="1"/>
</dbReference>
<keyword evidence="7 8" id="KW-0472">Membrane</keyword>
<comment type="caution">
    <text evidence="9">The sequence shown here is derived from an EMBL/GenBank/DDBJ whole genome shotgun (WGS) entry which is preliminary data.</text>
</comment>
<proteinExistence type="predicted"/>
<accession>A0ABR7GDT6</accession>
<feature type="transmembrane region" description="Helical" evidence="8">
    <location>
        <begin position="188"/>
        <end position="209"/>
    </location>
</feature>
<keyword evidence="3" id="KW-1003">Cell membrane</keyword>
<keyword evidence="10" id="KW-1185">Reference proteome</keyword>